<evidence type="ECO:0000256" key="1">
    <source>
        <dbReference type="SAM" id="MobiDB-lite"/>
    </source>
</evidence>
<dbReference type="AlphaFoldDB" id="A0A4Z2G8Y3"/>
<proteinExistence type="predicted"/>
<dbReference type="EMBL" id="SRLO01000648">
    <property type="protein sequence ID" value="TNN49630.1"/>
    <property type="molecule type" value="Genomic_DNA"/>
</dbReference>
<comment type="caution">
    <text evidence="2">The sequence shown here is derived from an EMBL/GenBank/DDBJ whole genome shotgun (WGS) entry which is preliminary data.</text>
</comment>
<evidence type="ECO:0000313" key="3">
    <source>
        <dbReference type="Proteomes" id="UP000314294"/>
    </source>
</evidence>
<protein>
    <submittedName>
        <fullName evidence="2">Uncharacterized protein</fullName>
    </submittedName>
</protein>
<accession>A0A4Z2G8Y3</accession>
<gene>
    <name evidence="2" type="ORF">EYF80_040188</name>
</gene>
<dbReference type="Proteomes" id="UP000314294">
    <property type="component" value="Unassembled WGS sequence"/>
</dbReference>
<organism evidence="2 3">
    <name type="scientific">Liparis tanakae</name>
    <name type="common">Tanaka's snailfish</name>
    <dbReference type="NCBI Taxonomy" id="230148"/>
    <lineage>
        <taxon>Eukaryota</taxon>
        <taxon>Metazoa</taxon>
        <taxon>Chordata</taxon>
        <taxon>Craniata</taxon>
        <taxon>Vertebrata</taxon>
        <taxon>Euteleostomi</taxon>
        <taxon>Actinopterygii</taxon>
        <taxon>Neopterygii</taxon>
        <taxon>Teleostei</taxon>
        <taxon>Neoteleostei</taxon>
        <taxon>Acanthomorphata</taxon>
        <taxon>Eupercaria</taxon>
        <taxon>Perciformes</taxon>
        <taxon>Cottioidei</taxon>
        <taxon>Cottales</taxon>
        <taxon>Liparidae</taxon>
        <taxon>Liparis</taxon>
    </lineage>
</organism>
<name>A0A4Z2G8Y3_9TELE</name>
<keyword evidence="3" id="KW-1185">Reference proteome</keyword>
<feature type="region of interest" description="Disordered" evidence="1">
    <location>
        <begin position="1"/>
        <end position="40"/>
    </location>
</feature>
<reference evidence="2 3" key="1">
    <citation type="submission" date="2019-03" db="EMBL/GenBank/DDBJ databases">
        <title>First draft genome of Liparis tanakae, snailfish: a comprehensive survey of snailfish specific genes.</title>
        <authorList>
            <person name="Kim W."/>
            <person name="Song I."/>
            <person name="Jeong J.-H."/>
            <person name="Kim D."/>
            <person name="Kim S."/>
            <person name="Ryu S."/>
            <person name="Song J.Y."/>
            <person name="Lee S.K."/>
        </authorList>
    </citation>
    <scope>NUCLEOTIDE SEQUENCE [LARGE SCALE GENOMIC DNA]</scope>
    <source>
        <tissue evidence="2">Muscle</tissue>
    </source>
</reference>
<sequence>MGKHSRRHQGARQICTAGPADQRASRNMKSETVDSHTGNTYWGLQIHPREEVLTSAASGSDG</sequence>
<feature type="compositionally biased region" description="Basic residues" evidence="1">
    <location>
        <begin position="1"/>
        <end position="10"/>
    </location>
</feature>
<evidence type="ECO:0000313" key="2">
    <source>
        <dbReference type="EMBL" id="TNN49630.1"/>
    </source>
</evidence>